<reference evidence="1 2" key="1">
    <citation type="submission" date="2020-04" db="EMBL/GenBank/DDBJ databases">
        <title>Acinetobacter Taxon 24.</title>
        <authorList>
            <person name="Nemec A."/>
            <person name="Radolfova-Krizova L."/>
            <person name="Higgins P.G."/>
            <person name="Spanelova P."/>
        </authorList>
    </citation>
    <scope>NUCLEOTIDE SEQUENCE [LARGE SCALE GENOMIC DNA]</scope>
    <source>
        <strain evidence="1 2">ANC 4279</strain>
    </source>
</reference>
<dbReference type="InterPro" id="IPR021948">
    <property type="entry name" value="DUF3565"/>
</dbReference>
<name>A0ABX1V331_9GAMM</name>
<proteinExistence type="predicted"/>
<protein>
    <submittedName>
        <fullName evidence="1">DUF3565 domain-containing protein</fullName>
    </submittedName>
</protein>
<keyword evidence="2" id="KW-1185">Reference proteome</keyword>
<dbReference type="Proteomes" id="UP000546536">
    <property type="component" value="Unassembled WGS sequence"/>
</dbReference>
<dbReference type="EMBL" id="JABERG010000007">
    <property type="protein sequence ID" value="NNH87290.1"/>
    <property type="molecule type" value="Genomic_DNA"/>
</dbReference>
<dbReference type="Pfam" id="PF12088">
    <property type="entry name" value="DUF3565"/>
    <property type="match status" value="1"/>
</dbReference>
<dbReference type="RefSeq" id="WP_171544087.1">
    <property type="nucleotide sequence ID" value="NZ_JABERG010000007.1"/>
</dbReference>
<organism evidence="1 2">
    <name type="scientific">Acinetobacter terrae</name>
    <dbReference type="NCBI Taxonomy" id="2731247"/>
    <lineage>
        <taxon>Bacteria</taxon>
        <taxon>Pseudomonadati</taxon>
        <taxon>Pseudomonadota</taxon>
        <taxon>Gammaproteobacteria</taxon>
        <taxon>Moraxellales</taxon>
        <taxon>Moraxellaceae</taxon>
        <taxon>Acinetobacter</taxon>
        <taxon>Acinetobacter Taxon 24</taxon>
    </lineage>
</organism>
<gene>
    <name evidence="1" type="ORF">HLH13_06080</name>
</gene>
<sequence length="43" mass="5026">MQQAIIGFHLDEEGHWVADLACGHAQHVRHNPPWQNRPWVITE</sequence>
<evidence type="ECO:0000313" key="2">
    <source>
        <dbReference type="Proteomes" id="UP000546536"/>
    </source>
</evidence>
<accession>A0ABX1V331</accession>
<comment type="caution">
    <text evidence="1">The sequence shown here is derived from an EMBL/GenBank/DDBJ whole genome shotgun (WGS) entry which is preliminary data.</text>
</comment>
<evidence type="ECO:0000313" key="1">
    <source>
        <dbReference type="EMBL" id="NNH87290.1"/>
    </source>
</evidence>